<feature type="compositionally biased region" description="Acidic residues" evidence="1">
    <location>
        <begin position="1403"/>
        <end position="1412"/>
    </location>
</feature>
<feature type="compositionally biased region" description="Polar residues" evidence="1">
    <location>
        <begin position="1228"/>
        <end position="1238"/>
    </location>
</feature>
<feature type="compositionally biased region" description="Low complexity" evidence="1">
    <location>
        <begin position="1255"/>
        <end position="1268"/>
    </location>
</feature>
<feature type="region of interest" description="Disordered" evidence="1">
    <location>
        <begin position="1357"/>
        <end position="1459"/>
    </location>
</feature>
<feature type="compositionally biased region" description="Polar residues" evidence="1">
    <location>
        <begin position="1333"/>
        <end position="1345"/>
    </location>
</feature>
<organism evidence="3 4">
    <name type="scientific">Arachis hypogaea</name>
    <name type="common">Peanut</name>
    <dbReference type="NCBI Taxonomy" id="3818"/>
    <lineage>
        <taxon>Eukaryota</taxon>
        <taxon>Viridiplantae</taxon>
        <taxon>Streptophyta</taxon>
        <taxon>Embryophyta</taxon>
        <taxon>Tracheophyta</taxon>
        <taxon>Spermatophyta</taxon>
        <taxon>Magnoliopsida</taxon>
        <taxon>eudicotyledons</taxon>
        <taxon>Gunneridae</taxon>
        <taxon>Pentapetalae</taxon>
        <taxon>rosids</taxon>
        <taxon>fabids</taxon>
        <taxon>Fabales</taxon>
        <taxon>Fabaceae</taxon>
        <taxon>Papilionoideae</taxon>
        <taxon>50 kb inversion clade</taxon>
        <taxon>dalbergioids sensu lato</taxon>
        <taxon>Dalbergieae</taxon>
        <taxon>Pterocarpus clade</taxon>
        <taxon>Arachis</taxon>
    </lineage>
</organism>
<dbReference type="PANTHER" id="PTHR36308">
    <property type="entry name" value="DENTIN SIALOPHOSPHOPROTEIN-RELATED"/>
    <property type="match status" value="1"/>
</dbReference>
<gene>
    <name evidence="3" type="ORF">Ahy_B03g062658</name>
</gene>
<feature type="compositionally biased region" description="Acidic residues" evidence="1">
    <location>
        <begin position="1241"/>
        <end position="1250"/>
    </location>
</feature>
<feature type="region of interest" description="Disordered" evidence="1">
    <location>
        <begin position="939"/>
        <end position="974"/>
    </location>
</feature>
<feature type="region of interest" description="Disordered" evidence="1">
    <location>
        <begin position="1035"/>
        <end position="1083"/>
    </location>
</feature>
<feature type="compositionally biased region" description="Polar residues" evidence="1">
    <location>
        <begin position="1171"/>
        <end position="1183"/>
    </location>
</feature>
<feature type="compositionally biased region" description="Polar residues" evidence="1">
    <location>
        <begin position="1045"/>
        <end position="1054"/>
    </location>
</feature>
<feature type="compositionally biased region" description="Polar residues" evidence="1">
    <location>
        <begin position="1141"/>
        <end position="1161"/>
    </location>
</feature>
<feature type="region of interest" description="Disordered" evidence="1">
    <location>
        <begin position="1103"/>
        <end position="1183"/>
    </location>
</feature>
<evidence type="ECO:0000259" key="2">
    <source>
        <dbReference type="Pfam" id="PF25122"/>
    </source>
</evidence>
<evidence type="ECO:0000313" key="4">
    <source>
        <dbReference type="Proteomes" id="UP000289738"/>
    </source>
</evidence>
<dbReference type="InterPro" id="IPR056717">
    <property type="entry name" value="DUF7815"/>
</dbReference>
<sequence>MVQLEFSASDTLHQLIQFSPNITRKMEKVVKLDNWGYEVTTSSQACISAINAYYHQVLSYGREKHVILEAVAHDKDCTLANILASHFLHSSDPSKASFFLDSAKSNLEQATLYERLVFDAVSYLISKDRDDDVAYELHAKLLKEFPRDLVSLKRAQVLCFITGRPDLSLSLVHQLCHIYQYECRFKEAVEFMEECSPSWSSCSSFMLTHNWWHVALCYLEGNGPMNRVLEIYDHHIWKELDQPDAVAAEVYLNAAGLLLRLCVRGEMDIIGDRLKILAEHLTDKANWYMKWQLDILTVWTLAKTGEFSKAEELLEGLKLKRQLAEAVYAYGSGNDRHGLEILGPDFDAHSFKLIGASDEQLDVFNEVWYIMLLNAGEAIKAVEVIERRIEKRQGFAFLWRLLESAYKLAQMPEEATIANEKQELWSVHISSERNKQLHNNPSNKLMNYSELAHICANCEEEEEEYSANRRNSKYENLRMAFEMPLDQIKQLQILLRKDANLSWYDTEKNDQLSLPKLPSVAETVANLDPSPPYLRCKNCDGRLLRGVQSSICVFCGANPHKDLPPEPIKFKDTLGYKWLLDSLQLDGSEMVAPMEEEENSSSRRRSESKDEIPLSELLDLEIRWPSEEERTLSSNSDSEAFQGKSSLSLAGVDLDGFFDHRESDSNASGQTMAFGDQVGDTASYSAVQAGENLSLFQNVQASELATPTRSMEDQSDDSFSGWAANFRSASSGPVNEEPESSFGHSKVQDTVSGSSKDDFNHSVSKGNDWFQVDGWRTSNLEVPNQSGKPELNVDFNDTKTAESATSSSTRNLDWMQDDQWQRSDNKTTAAVVTEAVEYSFDGWNDFTGSARASAQDPSSIISRSNITEQVGKSEITADLNNTKAEGNSSSIEDFSWMQDDIWPGSNNKTTDTKSTNNVEDSFDDWNDFSGSANAQYLPSNLSNSKITGESGKSELAKNNDDKRIAGGDSGSSRNFDWMQDDQQLVSNNQASDVVTTNEDADSFDNWNDLTGSPVTQNPSNSVLYSETNILAGKSETSVDAHQTKTEVGNSSSIEDFNWMQDDGWPSGNNKTTDAKGTNEDADSFDDWNDFAGLANAQHLSSNLSNSKITGESGKSELAKNNDDKRIAGGDSGSPRNFDWMQANQWQGSNDQASGIVTTNEGADSFDDWNDFTGSPVTQNPSGSVSYSEINVLAGKSGTSADCHQTKTEVGNSSSIEDFSWMQDEGWPGSNNKTTNTKGANEDADSFDDWNDFTGSANAQNLSSNLSNSEIKGETGKSDFAMDNDDKKISEGASGASRNFEWMNDDQWQGSNNQASGIVTTNDDADSADDWNEFTGSSLAQNPSNSVSYSEINALAGKSETSADSHQTKTEVGNSSSIDDFSWMQDGGWPDSHNKTTDTKGANEDADSFDDWNDFTGSANAQISSSNPSNSETTGKTGKSEFAKDSDDKRIAVGASGSSSFDWMKDDQWKGSHNQASGIATSNEGADSFDDWNDFTGSTVTQNPSSSVSYSEINVLAGKSETSADCHQTKTEVGNSSSIEDFSWMQDEGWPGKNNKTTDTKGANEDADSFDDWNDFIGSANAQYSSKNIDWKQDNQWQGSQNQASGILTANEGADSFDDWNDFTGSSVTQHPSSNASYSGQSVASDFHQIKKQVGANSSVQLQSFDWMQNDLCPVSQKKSNDPKTTNVVSDSFDDIWNGFKQKATTRDSSGTISIPVQTSSEQSSVLNLFSSSNKSHSVNF</sequence>
<feature type="region of interest" description="Disordered" evidence="1">
    <location>
        <begin position="1222"/>
        <end position="1295"/>
    </location>
</feature>
<feature type="compositionally biased region" description="Polar residues" evidence="1">
    <location>
        <begin position="1706"/>
        <end position="1723"/>
    </location>
</feature>
<proteinExistence type="predicted"/>
<evidence type="ECO:0000313" key="3">
    <source>
        <dbReference type="EMBL" id="RYR18024.1"/>
    </source>
</evidence>
<keyword evidence="4" id="KW-1185">Reference proteome</keyword>
<feature type="compositionally biased region" description="Basic and acidic residues" evidence="1">
    <location>
        <begin position="1391"/>
        <end position="1402"/>
    </location>
</feature>
<feature type="region of interest" description="Disordered" evidence="1">
    <location>
        <begin position="589"/>
        <end position="611"/>
    </location>
</feature>
<dbReference type="Pfam" id="PF25122">
    <property type="entry name" value="DUF7815"/>
    <property type="match status" value="1"/>
</dbReference>
<dbReference type="EMBL" id="SDMP01000013">
    <property type="protein sequence ID" value="RYR18024.1"/>
    <property type="molecule type" value="Genomic_DNA"/>
</dbReference>
<accession>A0A444ZVE1</accession>
<feature type="compositionally biased region" description="Basic and acidic residues" evidence="1">
    <location>
        <begin position="600"/>
        <end position="611"/>
    </location>
</feature>
<feature type="compositionally biased region" description="Basic and acidic residues" evidence="1">
    <location>
        <begin position="1113"/>
        <end position="1127"/>
    </location>
</feature>
<dbReference type="Proteomes" id="UP000289738">
    <property type="component" value="Chromosome B03"/>
</dbReference>
<evidence type="ECO:0000256" key="1">
    <source>
        <dbReference type="SAM" id="MobiDB-lite"/>
    </source>
</evidence>
<feature type="compositionally biased region" description="Polar residues" evidence="1">
    <location>
        <begin position="1369"/>
        <end position="1378"/>
    </location>
</feature>
<feature type="compositionally biased region" description="Basic and acidic residues" evidence="1">
    <location>
        <begin position="1437"/>
        <end position="1450"/>
    </location>
</feature>
<feature type="domain" description="DUF7815" evidence="2">
    <location>
        <begin position="532"/>
        <end position="558"/>
    </location>
</feature>
<comment type="caution">
    <text evidence="3">The sequence shown here is derived from an EMBL/GenBank/DDBJ whole genome shotgun (WGS) entry which is preliminary data.</text>
</comment>
<dbReference type="PANTHER" id="PTHR36308:SF1">
    <property type="entry name" value="DENTIN SIALOPHOSPHOPROTEIN-RELATED"/>
    <property type="match status" value="1"/>
</dbReference>
<feature type="compositionally biased region" description="Acidic residues" evidence="1">
    <location>
        <begin position="1322"/>
        <end position="1331"/>
    </location>
</feature>
<feature type="region of interest" description="Disordered" evidence="1">
    <location>
        <begin position="1703"/>
        <end position="1723"/>
    </location>
</feature>
<feature type="region of interest" description="Disordered" evidence="1">
    <location>
        <begin position="780"/>
        <end position="826"/>
    </location>
</feature>
<name>A0A444ZVE1_ARAHY</name>
<feature type="region of interest" description="Disordered" evidence="1">
    <location>
        <begin position="705"/>
        <end position="767"/>
    </location>
</feature>
<protein>
    <recommendedName>
        <fullName evidence="2">DUF7815 domain-containing protein</fullName>
    </recommendedName>
</protein>
<reference evidence="3 4" key="1">
    <citation type="submission" date="2019-01" db="EMBL/GenBank/DDBJ databases">
        <title>Sequencing of cultivated peanut Arachis hypogaea provides insights into genome evolution and oil improvement.</title>
        <authorList>
            <person name="Chen X."/>
        </authorList>
    </citation>
    <scope>NUCLEOTIDE SEQUENCE [LARGE SCALE GENOMIC DNA]</scope>
    <source>
        <strain evidence="4">cv. Fuhuasheng</strain>
        <tissue evidence="3">Leaves</tissue>
    </source>
</reference>
<feature type="compositionally biased region" description="Basic and acidic residues" evidence="1">
    <location>
        <begin position="951"/>
        <end position="965"/>
    </location>
</feature>
<feature type="compositionally biased region" description="Polar residues" evidence="1">
    <location>
        <begin position="1414"/>
        <end position="1436"/>
    </location>
</feature>
<feature type="region of interest" description="Disordered" evidence="1">
    <location>
        <begin position="1321"/>
        <end position="1345"/>
    </location>
</feature>